<proteinExistence type="predicted"/>
<dbReference type="InterPro" id="IPR010657">
    <property type="entry name" value="ImpA_N"/>
</dbReference>
<keyword evidence="2" id="KW-0614">Plasmid</keyword>
<gene>
    <name evidence="2" type="ordered locus">AciX9_4001</name>
</gene>
<reference evidence="3" key="1">
    <citation type="submission" date="2011-01" db="EMBL/GenBank/DDBJ databases">
        <title>Complete sequence of plasmid1 of Acidobacterium sp. MP5ACTX9.</title>
        <authorList>
            <consortium name="US DOE Joint Genome Institute"/>
            <person name="Lucas S."/>
            <person name="Copeland A."/>
            <person name="Lapidus A."/>
            <person name="Cheng J.-F."/>
            <person name="Goodwin L."/>
            <person name="Pitluck S."/>
            <person name="Teshima H."/>
            <person name="Detter J.C."/>
            <person name="Han C."/>
            <person name="Tapia R."/>
            <person name="Land M."/>
            <person name="Hauser L."/>
            <person name="Kyrpides N."/>
            <person name="Ivanova N."/>
            <person name="Ovchinnikova G."/>
            <person name="Pagani I."/>
            <person name="Rawat S.R."/>
            <person name="Mannisto M."/>
            <person name="Haggblom M.M."/>
            <person name="Woyke T."/>
        </authorList>
    </citation>
    <scope>NUCLEOTIDE SEQUENCE [LARGE SCALE GENOMIC DNA]</scope>
    <source>
        <strain evidence="3">MP5ACTX9</strain>
        <plasmid evidence="3">Plasmid pACIX901</plasmid>
    </source>
</reference>
<dbReference type="Proteomes" id="UP000000343">
    <property type="component" value="Plasmid pACIX901"/>
</dbReference>
<organism evidence="3">
    <name type="scientific">Granulicella tundricola (strain ATCC BAA-1859 / DSM 23138 / MP5ACTX9)</name>
    <dbReference type="NCBI Taxonomy" id="1198114"/>
    <lineage>
        <taxon>Bacteria</taxon>
        <taxon>Pseudomonadati</taxon>
        <taxon>Acidobacteriota</taxon>
        <taxon>Terriglobia</taxon>
        <taxon>Terriglobales</taxon>
        <taxon>Acidobacteriaceae</taxon>
        <taxon>Granulicella</taxon>
    </lineage>
</organism>
<dbReference type="RefSeq" id="WP_013572709.1">
    <property type="nucleotide sequence ID" value="NC_015057.1"/>
</dbReference>
<evidence type="ECO:0000259" key="1">
    <source>
        <dbReference type="Pfam" id="PF06812"/>
    </source>
</evidence>
<dbReference type="PANTHER" id="PTHR37951">
    <property type="entry name" value="CYTOPLASMIC PROTEIN-RELATED"/>
    <property type="match status" value="1"/>
</dbReference>
<geneLocation type="plasmid" evidence="2 3">
    <name>pACIX901</name>
</geneLocation>
<dbReference type="NCBIfam" id="TIGR03363">
    <property type="entry name" value="VI_chp_8"/>
    <property type="match status" value="1"/>
</dbReference>
<dbReference type="Pfam" id="PF06812">
    <property type="entry name" value="ImpA_N"/>
    <property type="match status" value="1"/>
</dbReference>
<dbReference type="InterPro" id="IPR017740">
    <property type="entry name" value="TssA-like"/>
</dbReference>
<dbReference type="HOGENOM" id="CLU_031288_0_0_0"/>
<evidence type="ECO:0000313" key="3">
    <source>
        <dbReference type="Proteomes" id="UP000000343"/>
    </source>
</evidence>
<accession>E8X5R3</accession>
<dbReference type="Pfam" id="PF16989">
    <property type="entry name" value="T6SS_VasJ"/>
    <property type="match status" value="1"/>
</dbReference>
<dbReference type="PANTHER" id="PTHR37951:SF1">
    <property type="entry name" value="TYPE VI SECRETION SYSTEM COMPONENT TSSA1"/>
    <property type="match status" value="1"/>
</dbReference>
<dbReference type="KEGG" id="acm:AciX9_4001"/>
<protein>
    <submittedName>
        <fullName evidence="2">Type VI secretion-associated protein, ImpA family</fullName>
    </submittedName>
</protein>
<feature type="domain" description="ImpA N-terminal" evidence="1">
    <location>
        <begin position="8"/>
        <end position="128"/>
    </location>
</feature>
<dbReference type="InterPro" id="IPR017739">
    <property type="entry name" value="T6SS-assoc_VCA0119"/>
</dbReference>
<evidence type="ECO:0000313" key="2">
    <source>
        <dbReference type="EMBL" id="ADW70797.1"/>
    </source>
</evidence>
<dbReference type="EMBL" id="CP002481">
    <property type="protein sequence ID" value="ADW70797.1"/>
    <property type="molecule type" value="Genomic_DNA"/>
</dbReference>
<keyword evidence="3" id="KW-1185">Reference proteome</keyword>
<dbReference type="OrthoDB" id="9771118at2"/>
<sequence length="619" mass="67253">MPLREDLLEPIAGANPSGTNLYYDKVFDQIKEARIEDDDSGSAGAWERTPKKADHVLVIKLASETLAKRTKDLRLAGWLIESHLKREGIALLPGCLDLILKLQDQFWDTVFPEIDDDGDLGLRVTAIEAPVNRIASFVKGLPILKNGFGQSKYVESRKVGYEKAADTKEKREARQDAINQGQVTAEDFDIAFAATPKTFFVATEEALTASLLLIDEMGVFQEDKYGDDYPAMNKLVTSLEEVKQAVSGLLNERRKTEPDIEIAPEPEPEPEPEPVVVVAAPIAVAVESQAAPAAVPVVQTAPLKAAGFGGVPTTPEQAHTAVMEGALFLHGQAPQSPVPYLVCSGLRFGEMRAQGAVYELNFAVAPPTETRQALKRLASESNWNDLLTLGLKTLGEPCARTWLDLQRYLWRGATGLGANALAAAIVSTVRGVLIDLPEIRGWSLDDDTPAANAETQQWIDAAILPPAPVIEEEKPTVEAPVVAAPPPMGAGPEQMKGPDIYEQATILLKSGKTGEAITLLVRDAELQPSGRTRFQRRVQVAQLCLVADQGAIAYPVLVELSKEIERRGLETWETGEMLAHPLGLLLKCLDKRGSPAEEKEVVFERLCRLDPQAALGRLA</sequence>
<name>E8X5R3_GRATM</name>
<dbReference type="AlphaFoldDB" id="E8X5R3"/>